<proteinExistence type="inferred from homology"/>
<keyword evidence="9" id="KW-1185">Reference proteome</keyword>
<dbReference type="InterPro" id="IPR004089">
    <property type="entry name" value="MCPsignal_dom"/>
</dbReference>
<keyword evidence="3" id="KW-0807">Transducer</keyword>
<keyword evidence="4" id="KW-1133">Transmembrane helix</keyword>
<evidence type="ECO:0000256" key="3">
    <source>
        <dbReference type="PROSITE-ProRule" id="PRU00284"/>
    </source>
</evidence>
<dbReference type="CDD" id="cd19411">
    <property type="entry name" value="MCP2201-like_sensor"/>
    <property type="match status" value="1"/>
</dbReference>
<accession>A0ABW0ND29</accession>
<gene>
    <name evidence="8" type="ORF">ACFPOE_09805</name>
</gene>
<evidence type="ECO:0000256" key="1">
    <source>
        <dbReference type="ARBA" id="ARBA00022481"/>
    </source>
</evidence>
<dbReference type="InterPro" id="IPR000727">
    <property type="entry name" value="T_SNARE_dom"/>
</dbReference>
<reference evidence="9" key="1">
    <citation type="journal article" date="2019" name="Int. J. Syst. Evol. Microbiol.">
        <title>The Global Catalogue of Microorganisms (GCM) 10K type strain sequencing project: providing services to taxonomists for standard genome sequencing and annotation.</title>
        <authorList>
            <consortium name="The Broad Institute Genomics Platform"/>
            <consortium name="The Broad Institute Genome Sequencing Center for Infectious Disease"/>
            <person name="Wu L."/>
            <person name="Ma J."/>
        </authorList>
    </citation>
    <scope>NUCLEOTIDE SEQUENCE [LARGE SCALE GENOMIC DNA]</scope>
    <source>
        <strain evidence="9">CCUG 57401</strain>
    </source>
</reference>
<dbReference type="PANTHER" id="PTHR43531">
    <property type="entry name" value="PROTEIN ICFG"/>
    <property type="match status" value="1"/>
</dbReference>
<keyword evidence="4" id="KW-0812">Transmembrane</keyword>
<dbReference type="CDD" id="cd11386">
    <property type="entry name" value="MCP_signal"/>
    <property type="match status" value="1"/>
</dbReference>
<dbReference type="SMART" id="SM00304">
    <property type="entry name" value="HAMP"/>
    <property type="match status" value="1"/>
</dbReference>
<dbReference type="EMBL" id="JBHSMF010000006">
    <property type="protein sequence ID" value="MFC5497824.1"/>
    <property type="molecule type" value="Genomic_DNA"/>
</dbReference>
<dbReference type="InterPro" id="IPR024478">
    <property type="entry name" value="HlyB_4HB_MCP"/>
</dbReference>
<dbReference type="PANTHER" id="PTHR43531:SF14">
    <property type="entry name" value="METHYL-ACCEPTING CHEMOTAXIS PROTEIN I-RELATED"/>
    <property type="match status" value="1"/>
</dbReference>
<dbReference type="InterPro" id="IPR047347">
    <property type="entry name" value="YvaQ-like_sensor"/>
</dbReference>
<dbReference type="PROSITE" id="PS50885">
    <property type="entry name" value="HAMP"/>
    <property type="match status" value="1"/>
</dbReference>
<sequence length="581" mass="60317">MTKGTGILRSVTIRQRLAVAFSIFIGLLVLMAAIGTWRLTSLGAVANRIATADTRVERLVGEWFGETKTNAALALVITHTDDADLQRILGPQFDAGTKRISEQRKQVEAMLLTPEAKALYAKVSVARKVYEDARDKILDRKMTGQRDEAVKLLSTAMLPAMAAYEASIQSMVDYYEQDVARSAAAAGANAVDGRNVFVAVCAAGVLLTVLFSWLITRSITVPIREAVATAMRVAGGDLSVQPQSAGRDETGQLLHALADMTEGLRTLVGEVAGAAGTVADTSAQIAQGNLDLSQRTEEQASTLEETASSMEELTSTVTQNAHNARQASQLAVGASDVARRGGSVVGQVVATMTGISDSSRKIADIIGVIDGIAFQTNILALNAAVEAARAGEQGRGFAVVAAEVRNLAQRSAAAAKEIKALIGASVEQVGAGTKLVDAAGKTMAEIVDSVRKVSDLVAEIAAASQEQSSGINQVSTAVNQMDQVVQQNASLVEEATAATESMKEQAASLLRVVSRFDLGSDSAPYQPMPAAAAAAPPAPEPIRVRPAAAPALAAAPVSPTAAALAGPHVNGAPAGGEWKEF</sequence>
<comment type="similarity">
    <text evidence="2">Belongs to the methyl-accepting chemotaxis (MCP) protein family.</text>
</comment>
<feature type="transmembrane region" description="Helical" evidence="4">
    <location>
        <begin position="17"/>
        <end position="39"/>
    </location>
</feature>
<name>A0ABW0ND29_9BURK</name>
<evidence type="ECO:0000256" key="2">
    <source>
        <dbReference type="ARBA" id="ARBA00029447"/>
    </source>
</evidence>
<evidence type="ECO:0000259" key="7">
    <source>
        <dbReference type="PROSITE" id="PS50885"/>
    </source>
</evidence>
<dbReference type="PROSITE" id="PS50111">
    <property type="entry name" value="CHEMOTAXIS_TRANSDUC_2"/>
    <property type="match status" value="1"/>
</dbReference>
<dbReference type="InterPro" id="IPR003660">
    <property type="entry name" value="HAMP_dom"/>
</dbReference>
<dbReference type="Pfam" id="PF12729">
    <property type="entry name" value="4HB_MCP_1"/>
    <property type="match status" value="1"/>
</dbReference>
<evidence type="ECO:0000259" key="6">
    <source>
        <dbReference type="PROSITE" id="PS50192"/>
    </source>
</evidence>
<dbReference type="RefSeq" id="WP_376849900.1">
    <property type="nucleotide sequence ID" value="NZ_JBHSMF010000006.1"/>
</dbReference>
<keyword evidence="4" id="KW-0472">Membrane</keyword>
<feature type="domain" description="HAMP" evidence="7">
    <location>
        <begin position="217"/>
        <end position="269"/>
    </location>
</feature>
<dbReference type="Pfam" id="PF00015">
    <property type="entry name" value="MCPsignal"/>
    <property type="match status" value="1"/>
</dbReference>
<dbReference type="Pfam" id="PF00672">
    <property type="entry name" value="HAMP"/>
    <property type="match status" value="1"/>
</dbReference>
<dbReference type="InterPro" id="IPR004090">
    <property type="entry name" value="Chemotax_Me-accpt_rcpt"/>
</dbReference>
<dbReference type="PRINTS" id="PR00260">
    <property type="entry name" value="CHEMTRNSDUCR"/>
</dbReference>
<evidence type="ECO:0000256" key="4">
    <source>
        <dbReference type="SAM" id="Phobius"/>
    </source>
</evidence>
<dbReference type="Proteomes" id="UP001596037">
    <property type="component" value="Unassembled WGS sequence"/>
</dbReference>
<evidence type="ECO:0000313" key="9">
    <source>
        <dbReference type="Proteomes" id="UP001596037"/>
    </source>
</evidence>
<keyword evidence="1" id="KW-0488">Methylation</keyword>
<dbReference type="Gene3D" id="1.10.287.950">
    <property type="entry name" value="Methyl-accepting chemotaxis protein"/>
    <property type="match status" value="1"/>
</dbReference>
<dbReference type="CDD" id="cd06225">
    <property type="entry name" value="HAMP"/>
    <property type="match status" value="1"/>
</dbReference>
<feature type="domain" description="T-SNARE coiled-coil homology" evidence="6">
    <location>
        <begin position="433"/>
        <end position="495"/>
    </location>
</feature>
<comment type="caution">
    <text evidence="8">The sequence shown here is derived from an EMBL/GenBank/DDBJ whole genome shotgun (WGS) entry which is preliminary data.</text>
</comment>
<dbReference type="SMART" id="SM00283">
    <property type="entry name" value="MA"/>
    <property type="match status" value="1"/>
</dbReference>
<evidence type="ECO:0000313" key="8">
    <source>
        <dbReference type="EMBL" id="MFC5497824.1"/>
    </source>
</evidence>
<dbReference type="PROSITE" id="PS50192">
    <property type="entry name" value="T_SNARE"/>
    <property type="match status" value="1"/>
</dbReference>
<dbReference type="InterPro" id="IPR051310">
    <property type="entry name" value="MCP_chemotaxis"/>
</dbReference>
<feature type="domain" description="Methyl-accepting transducer" evidence="5">
    <location>
        <begin position="274"/>
        <end position="503"/>
    </location>
</feature>
<protein>
    <submittedName>
        <fullName evidence="8">Methyl-accepting chemotaxis protein</fullName>
    </submittedName>
</protein>
<organism evidence="8 9">
    <name type="scientific">Caenimonas terrae</name>
    <dbReference type="NCBI Taxonomy" id="696074"/>
    <lineage>
        <taxon>Bacteria</taxon>
        <taxon>Pseudomonadati</taxon>
        <taxon>Pseudomonadota</taxon>
        <taxon>Betaproteobacteria</taxon>
        <taxon>Burkholderiales</taxon>
        <taxon>Comamonadaceae</taxon>
        <taxon>Caenimonas</taxon>
    </lineage>
</organism>
<dbReference type="SUPFAM" id="SSF58104">
    <property type="entry name" value="Methyl-accepting chemotaxis protein (MCP) signaling domain"/>
    <property type="match status" value="1"/>
</dbReference>
<evidence type="ECO:0000259" key="5">
    <source>
        <dbReference type="PROSITE" id="PS50111"/>
    </source>
</evidence>